<dbReference type="Gramene" id="mRNA:HanXRQr2_Chr17g0797041">
    <property type="protein sequence ID" value="mRNA:HanXRQr2_Chr17g0797041"/>
    <property type="gene ID" value="HanXRQr2_Chr17g0797041"/>
</dbReference>
<keyword evidence="2" id="KW-1185">Reference proteome</keyword>
<dbReference type="AlphaFoldDB" id="A0A9K3GTB0"/>
<dbReference type="Proteomes" id="UP000215914">
    <property type="component" value="Unassembled WGS sequence"/>
</dbReference>
<dbReference type="EMBL" id="MNCJ02000332">
    <property type="protein sequence ID" value="KAF5754947.1"/>
    <property type="molecule type" value="Genomic_DNA"/>
</dbReference>
<evidence type="ECO:0000313" key="1">
    <source>
        <dbReference type="EMBL" id="KAF5754947.1"/>
    </source>
</evidence>
<evidence type="ECO:0000313" key="2">
    <source>
        <dbReference type="Proteomes" id="UP000215914"/>
    </source>
</evidence>
<reference evidence="1" key="1">
    <citation type="journal article" date="2017" name="Nature">
        <title>The sunflower genome provides insights into oil metabolism, flowering and Asterid evolution.</title>
        <authorList>
            <person name="Badouin H."/>
            <person name="Gouzy J."/>
            <person name="Grassa C.J."/>
            <person name="Murat F."/>
            <person name="Staton S.E."/>
            <person name="Cottret L."/>
            <person name="Lelandais-Briere C."/>
            <person name="Owens G.L."/>
            <person name="Carrere S."/>
            <person name="Mayjonade B."/>
            <person name="Legrand L."/>
            <person name="Gill N."/>
            <person name="Kane N.C."/>
            <person name="Bowers J.E."/>
            <person name="Hubner S."/>
            <person name="Bellec A."/>
            <person name="Berard A."/>
            <person name="Berges H."/>
            <person name="Blanchet N."/>
            <person name="Boniface M.C."/>
            <person name="Brunel D."/>
            <person name="Catrice O."/>
            <person name="Chaidir N."/>
            <person name="Claudel C."/>
            <person name="Donnadieu C."/>
            <person name="Faraut T."/>
            <person name="Fievet G."/>
            <person name="Helmstetter N."/>
            <person name="King M."/>
            <person name="Knapp S.J."/>
            <person name="Lai Z."/>
            <person name="Le Paslier M.C."/>
            <person name="Lippi Y."/>
            <person name="Lorenzon L."/>
            <person name="Mandel J.R."/>
            <person name="Marage G."/>
            <person name="Marchand G."/>
            <person name="Marquand E."/>
            <person name="Bret-Mestries E."/>
            <person name="Morien E."/>
            <person name="Nambeesan S."/>
            <person name="Nguyen T."/>
            <person name="Pegot-Espagnet P."/>
            <person name="Pouilly N."/>
            <person name="Raftis F."/>
            <person name="Sallet E."/>
            <person name="Schiex T."/>
            <person name="Thomas J."/>
            <person name="Vandecasteele C."/>
            <person name="Vares D."/>
            <person name="Vear F."/>
            <person name="Vautrin S."/>
            <person name="Crespi M."/>
            <person name="Mangin B."/>
            <person name="Burke J.M."/>
            <person name="Salse J."/>
            <person name="Munos S."/>
            <person name="Vincourt P."/>
            <person name="Rieseberg L.H."/>
            <person name="Langlade N.B."/>
        </authorList>
    </citation>
    <scope>NUCLEOTIDE SEQUENCE</scope>
    <source>
        <tissue evidence="1">Leaves</tissue>
    </source>
</reference>
<accession>A0A9K3GTB0</accession>
<name>A0A9K3GTB0_HELAN</name>
<sequence>MWKTGLRMAKDDAGIITRGEIKSKLEELLSGETYKVKALDIKEKVFLVTHVYFEQLKQLLDCC</sequence>
<gene>
    <name evidence="1" type="ORF">HanXRQr2_Chr17g0797041</name>
</gene>
<reference evidence="1" key="2">
    <citation type="submission" date="2020-06" db="EMBL/GenBank/DDBJ databases">
        <title>Helianthus annuus Genome sequencing and assembly Release 2.</title>
        <authorList>
            <person name="Gouzy J."/>
            <person name="Langlade N."/>
            <person name="Munos S."/>
        </authorList>
    </citation>
    <scope>NUCLEOTIDE SEQUENCE</scope>
    <source>
        <tissue evidence="1">Leaves</tissue>
    </source>
</reference>
<proteinExistence type="predicted"/>
<organism evidence="1 2">
    <name type="scientific">Helianthus annuus</name>
    <name type="common">Common sunflower</name>
    <dbReference type="NCBI Taxonomy" id="4232"/>
    <lineage>
        <taxon>Eukaryota</taxon>
        <taxon>Viridiplantae</taxon>
        <taxon>Streptophyta</taxon>
        <taxon>Embryophyta</taxon>
        <taxon>Tracheophyta</taxon>
        <taxon>Spermatophyta</taxon>
        <taxon>Magnoliopsida</taxon>
        <taxon>eudicotyledons</taxon>
        <taxon>Gunneridae</taxon>
        <taxon>Pentapetalae</taxon>
        <taxon>asterids</taxon>
        <taxon>campanulids</taxon>
        <taxon>Asterales</taxon>
        <taxon>Asteraceae</taxon>
        <taxon>Asteroideae</taxon>
        <taxon>Heliantheae alliance</taxon>
        <taxon>Heliantheae</taxon>
        <taxon>Helianthus</taxon>
    </lineage>
</organism>
<comment type="caution">
    <text evidence="1">The sequence shown here is derived from an EMBL/GenBank/DDBJ whole genome shotgun (WGS) entry which is preliminary data.</text>
</comment>
<protein>
    <submittedName>
        <fullName evidence="1">Uncharacterized protein</fullName>
    </submittedName>
</protein>